<comment type="domain">
    <text evidence="1">The WWE domain mediates non-covalent poly(ADP-ribose)-binding.</text>
</comment>
<dbReference type="PANTHER" id="PTHR13417">
    <property type="entry name" value="E3 UBIQUITIN-PROTEIN LIGASE RNF146"/>
    <property type="match status" value="1"/>
</dbReference>
<protein>
    <recommendedName>
        <fullName evidence="1">E3 ubiquitin-protein ligase</fullName>
        <ecNumber evidence="1">2.3.2.27</ecNumber>
    </recommendedName>
</protein>
<dbReference type="EMBL" id="JARBHB010000008">
    <property type="protein sequence ID" value="KAJ8878143.1"/>
    <property type="molecule type" value="Genomic_DNA"/>
</dbReference>
<reference evidence="4 5" key="1">
    <citation type="submission" date="2023-02" db="EMBL/GenBank/DDBJ databases">
        <title>LHISI_Scaffold_Assembly.</title>
        <authorList>
            <person name="Stuart O.P."/>
            <person name="Cleave R."/>
            <person name="Magrath M.J.L."/>
            <person name="Mikheyev A.S."/>
        </authorList>
    </citation>
    <scope>NUCLEOTIDE SEQUENCE [LARGE SCALE GENOMIC DNA]</scope>
    <source>
        <strain evidence="4">Daus_M_001</strain>
        <tissue evidence="4">Leg muscle</tissue>
    </source>
</reference>
<dbReference type="InterPro" id="IPR033509">
    <property type="entry name" value="RNF146"/>
</dbReference>
<keyword evidence="5" id="KW-1185">Reference proteome</keyword>
<evidence type="ECO:0000256" key="1">
    <source>
        <dbReference type="RuleBase" id="RU367115"/>
    </source>
</evidence>
<dbReference type="Proteomes" id="UP001159363">
    <property type="component" value="Chromosome 7"/>
</dbReference>
<organism evidence="4 5">
    <name type="scientific">Dryococelus australis</name>
    <dbReference type="NCBI Taxonomy" id="614101"/>
    <lineage>
        <taxon>Eukaryota</taxon>
        <taxon>Metazoa</taxon>
        <taxon>Ecdysozoa</taxon>
        <taxon>Arthropoda</taxon>
        <taxon>Hexapoda</taxon>
        <taxon>Insecta</taxon>
        <taxon>Pterygota</taxon>
        <taxon>Neoptera</taxon>
        <taxon>Polyneoptera</taxon>
        <taxon>Phasmatodea</taxon>
        <taxon>Verophasmatodea</taxon>
        <taxon>Anareolatae</taxon>
        <taxon>Phasmatidae</taxon>
        <taxon>Eurycanthinae</taxon>
        <taxon>Dryococelus</taxon>
    </lineage>
</organism>
<evidence type="ECO:0000313" key="5">
    <source>
        <dbReference type="Proteomes" id="UP001159363"/>
    </source>
</evidence>
<proteinExistence type="predicted"/>
<keyword evidence="1" id="KW-0862">Zinc</keyword>
<gene>
    <name evidence="4" type="ORF">PR048_022610</name>
</gene>
<dbReference type="InterPro" id="IPR037197">
    <property type="entry name" value="WWE_dom_sf"/>
</dbReference>
<sequence>MHNLSHDVGKNDIRCNCVCAVPAIASILGVGSEGERECCGRIRLLDGEHGWSLAGWWQYDERTSRELEAAYKRGERHCELLIAGFLYVANFDAMLQLRRNDPSRRRRIKRDLATIPKKGVAGLRLAGEGSPMGAPALDLATSQLCALSLHDSSSDDDDEAPPPLAPWMVPLSSSSSSDEDRL</sequence>
<name>A0ABQ9H1G4_9NEOP</name>
<dbReference type="PANTHER" id="PTHR13417:SF2">
    <property type="entry name" value="E3 UBIQUITIN-PROTEIN LIGASE RNF146"/>
    <property type="match status" value="1"/>
</dbReference>
<dbReference type="Pfam" id="PF02825">
    <property type="entry name" value="WWE"/>
    <property type="match status" value="1"/>
</dbReference>
<evidence type="ECO:0000256" key="2">
    <source>
        <dbReference type="SAM" id="MobiDB-lite"/>
    </source>
</evidence>
<dbReference type="EC" id="2.3.2.27" evidence="1"/>
<comment type="subcellular location">
    <subcellularLocation>
        <location evidence="1">Cytoplasm</location>
        <location evidence="1">Cytosol</location>
    </subcellularLocation>
</comment>
<evidence type="ECO:0000313" key="4">
    <source>
        <dbReference type="EMBL" id="KAJ8878143.1"/>
    </source>
</evidence>
<dbReference type="InterPro" id="IPR018123">
    <property type="entry name" value="WWE-dom_subgr"/>
</dbReference>
<keyword evidence="1" id="KW-0808">Transferase</keyword>
<dbReference type="SMART" id="SM00678">
    <property type="entry name" value="WWE"/>
    <property type="match status" value="1"/>
</dbReference>
<comment type="catalytic activity">
    <reaction evidence="1">
        <text>S-ubiquitinyl-[E2 ubiquitin-conjugating enzyme]-L-cysteine + [acceptor protein]-L-lysine = [E2 ubiquitin-conjugating enzyme]-L-cysteine + N(6)-ubiquitinyl-[acceptor protein]-L-lysine.</text>
        <dbReference type="EC" id="2.3.2.27"/>
    </reaction>
</comment>
<dbReference type="Gene3D" id="3.30.720.50">
    <property type="match status" value="1"/>
</dbReference>
<comment type="caution">
    <text evidence="4">The sequence shown here is derived from an EMBL/GenBank/DDBJ whole genome shotgun (WGS) entry which is preliminary data.</text>
</comment>
<feature type="region of interest" description="Disordered" evidence="2">
    <location>
        <begin position="150"/>
        <end position="182"/>
    </location>
</feature>
<comment type="pathway">
    <text evidence="1">Protein modification; protein ubiquitination.</text>
</comment>
<dbReference type="PROSITE" id="PS50918">
    <property type="entry name" value="WWE"/>
    <property type="match status" value="1"/>
</dbReference>
<keyword evidence="1" id="KW-0833">Ubl conjugation pathway</keyword>
<keyword evidence="1" id="KW-0479">Metal-binding</keyword>
<accession>A0ABQ9H1G4</accession>
<feature type="domain" description="WWE" evidence="3">
    <location>
        <begin position="29"/>
        <end position="110"/>
    </location>
</feature>
<evidence type="ECO:0000259" key="3">
    <source>
        <dbReference type="PROSITE" id="PS50918"/>
    </source>
</evidence>
<comment type="PTM">
    <text evidence="1">Ubiquitinated; autoubiquitinated.</text>
</comment>
<dbReference type="InterPro" id="IPR004170">
    <property type="entry name" value="WWE_dom"/>
</dbReference>
<keyword evidence="1" id="KW-0863">Zinc-finger</keyword>
<comment type="function">
    <text evidence="1">E3 ubiquitin-protein ligase that specifically binds poly-ADP-ribosylated proteins and mediates their ubiquitination and subsequent degradation.</text>
</comment>
<dbReference type="SUPFAM" id="SSF117839">
    <property type="entry name" value="WWE domain"/>
    <property type="match status" value="1"/>
</dbReference>
<keyword evidence="1" id="KW-0963">Cytoplasm</keyword>